<organism evidence="1 2">
    <name type="scientific">Strongylus vulgaris</name>
    <name type="common">Blood worm</name>
    <dbReference type="NCBI Taxonomy" id="40348"/>
    <lineage>
        <taxon>Eukaryota</taxon>
        <taxon>Metazoa</taxon>
        <taxon>Ecdysozoa</taxon>
        <taxon>Nematoda</taxon>
        <taxon>Chromadorea</taxon>
        <taxon>Rhabditida</taxon>
        <taxon>Rhabditina</taxon>
        <taxon>Rhabditomorpha</taxon>
        <taxon>Strongyloidea</taxon>
        <taxon>Strongylidae</taxon>
        <taxon>Strongylus</taxon>
    </lineage>
</organism>
<evidence type="ECO:0000313" key="2">
    <source>
        <dbReference type="Proteomes" id="UP000270094"/>
    </source>
</evidence>
<name>A0A3P7LNZ2_STRVU</name>
<proteinExistence type="predicted"/>
<dbReference type="AlphaFoldDB" id="A0A3P7LNZ2"/>
<accession>A0A3P7LNZ2</accession>
<reference evidence="1 2" key="1">
    <citation type="submission" date="2018-11" db="EMBL/GenBank/DDBJ databases">
        <authorList>
            <consortium name="Pathogen Informatics"/>
        </authorList>
    </citation>
    <scope>NUCLEOTIDE SEQUENCE [LARGE SCALE GENOMIC DNA]</scope>
</reference>
<dbReference type="OrthoDB" id="5839957at2759"/>
<keyword evidence="2" id="KW-1185">Reference proteome</keyword>
<dbReference type="Proteomes" id="UP000270094">
    <property type="component" value="Unassembled WGS sequence"/>
</dbReference>
<evidence type="ECO:0000313" key="1">
    <source>
        <dbReference type="EMBL" id="VDM84175.1"/>
    </source>
</evidence>
<dbReference type="EMBL" id="UYYB01128092">
    <property type="protein sequence ID" value="VDM84175.1"/>
    <property type="molecule type" value="Genomic_DNA"/>
</dbReference>
<gene>
    <name evidence="1" type="ORF">SVUK_LOCUS19173</name>
</gene>
<protein>
    <submittedName>
        <fullName evidence="1">Uncharacterized protein</fullName>
    </submittedName>
</protein>
<sequence>METIEEKVNPFLQKLKKVAVQYGIEHYDIELGAEKNTARVILKQKNGTAETPPVRRIDKMICIDGNIGRLLPVGFNFLGDLVVNEIEKLEQVYLLTLLFNGSSRRVMF</sequence>